<dbReference type="CTD" id="6100910"/>
<dbReference type="SUPFAM" id="SSF57302">
    <property type="entry name" value="Snake toxin-like"/>
    <property type="match status" value="1"/>
</dbReference>
<accession>A0A4E9F7E5</accession>
<dbReference type="OrthoDB" id="1708588at2759"/>
<reference evidence="2" key="2">
    <citation type="submission" date="2019-04" db="EMBL/GenBank/DDBJ databases">
        <authorList>
            <person name="Howe K."/>
            <person name="Paulini M."/>
            <person name="Williams G."/>
        </authorList>
    </citation>
    <scope>NUCLEOTIDE SEQUENCE [LARGE SCALE GENOMIC DNA]</scope>
    <source>
        <strain evidence="2">FR3</strain>
    </source>
</reference>
<dbReference type="Proteomes" id="UP000006672">
    <property type="component" value="Unassembled WGS sequence"/>
</dbReference>
<dbReference type="InterPro" id="IPR045860">
    <property type="entry name" value="Snake_toxin-like_sf"/>
</dbReference>
<protein>
    <submittedName>
        <fullName evidence="4">Bm11985; Bm9705</fullName>
    </submittedName>
</protein>
<name>A0A4E9F7E5_BRUMA</name>
<gene>
    <name evidence="2" type="primary">Bm9705</name>
    <name evidence="2" type="ORF">BM_BM9705</name>
</gene>
<keyword evidence="1" id="KW-0732">Signal</keyword>
<evidence type="ECO:0000313" key="2">
    <source>
        <dbReference type="EMBL" id="VIO92077.1"/>
    </source>
</evidence>
<accession>A0A8L7TMD5</accession>
<evidence type="ECO:0000313" key="4">
    <source>
        <dbReference type="WBParaSite" id="Bm9705.1"/>
    </source>
</evidence>
<dbReference type="AlphaFoldDB" id="A0A4E9F7E5"/>
<feature type="signal peptide" evidence="1">
    <location>
        <begin position="1"/>
        <end position="30"/>
    </location>
</feature>
<proteinExistence type="predicted"/>
<organism evidence="2">
    <name type="scientific">Brugia malayi</name>
    <name type="common">Filarial nematode worm</name>
    <dbReference type="NCBI Taxonomy" id="6279"/>
    <lineage>
        <taxon>Eukaryota</taxon>
        <taxon>Metazoa</taxon>
        <taxon>Ecdysozoa</taxon>
        <taxon>Nematoda</taxon>
        <taxon>Chromadorea</taxon>
        <taxon>Rhabditida</taxon>
        <taxon>Spirurina</taxon>
        <taxon>Spiruromorpha</taxon>
        <taxon>Filarioidea</taxon>
        <taxon>Onchocercidae</taxon>
        <taxon>Brugia</taxon>
    </lineage>
</organism>
<dbReference type="EMBL" id="CAAKNF010000192">
    <property type="protein sequence ID" value="VIO92077.1"/>
    <property type="molecule type" value="Genomic_DNA"/>
</dbReference>
<dbReference type="WBParaSite" id="Bm9705.1">
    <property type="protein sequence ID" value="Bm9705.1"/>
    <property type="gene ID" value="WBGene00229966"/>
</dbReference>
<dbReference type="RefSeq" id="XP_001897454.1">
    <property type="nucleotide sequence ID" value="XM_001897419.2"/>
</dbReference>
<keyword evidence="3" id="KW-1185">Reference proteome</keyword>
<dbReference type="KEGG" id="bmy:BM_BM9705"/>
<evidence type="ECO:0000313" key="3">
    <source>
        <dbReference type="Proteomes" id="UP000006672"/>
    </source>
</evidence>
<evidence type="ECO:0000256" key="1">
    <source>
        <dbReference type="SAM" id="SignalP"/>
    </source>
</evidence>
<feature type="chain" id="PRO_5023805696" evidence="1">
    <location>
        <begin position="31"/>
        <end position="167"/>
    </location>
</feature>
<dbReference type="GeneID" id="6100910"/>
<sequence length="167" mass="18974">MRSCFLVLYHLKSLTIILLTSLSIAAAVRCFSSMQKSQAEECGPNGYCFSFNGTDLAAYIKTVRGCDDNFICEVMVNNITEEKKYPVGTLKQNAFGYMSYCARDVMIRPTHEDKEMIGTLCCCNQDWCNANYKYEPVNDLDRIFELDHGTVEDYTTLKKIAKKYGIS</sequence>
<reference evidence="4" key="3">
    <citation type="submission" date="2022-04" db="UniProtKB">
        <authorList>
            <consortium name="WormBaseParasite"/>
        </authorList>
    </citation>
    <scope>IDENTIFICATION</scope>
</reference>
<reference evidence="3" key="1">
    <citation type="journal article" date="2007" name="Science">
        <title>Draft genome of the filarial nematode parasite Brugia malayi.</title>
        <authorList>
            <person name="Ghedin E."/>
            <person name="Wang S."/>
            <person name="Spiro D."/>
            <person name="Caler E."/>
            <person name="Zhao Q."/>
            <person name="Crabtree J."/>
            <person name="Allen J.E."/>
            <person name="Delcher A.L."/>
            <person name="Guiliano D.B."/>
            <person name="Miranda-Saavedra D."/>
            <person name="Angiuoli S.V."/>
            <person name="Creasy T."/>
            <person name="Amedeo P."/>
            <person name="Haas B."/>
            <person name="El-Sayed N.M."/>
            <person name="Wortman J.R."/>
            <person name="Feldblyum T."/>
            <person name="Tallon L."/>
            <person name="Schatz M."/>
            <person name="Shumway M."/>
            <person name="Koo H."/>
            <person name="Salzberg S.L."/>
            <person name="Schobel S."/>
            <person name="Pertea M."/>
            <person name="Pop M."/>
            <person name="White O."/>
            <person name="Barton G.J."/>
            <person name="Carlow C.K."/>
            <person name="Crawford M.J."/>
            <person name="Daub J."/>
            <person name="Dimmic M.W."/>
            <person name="Estes C.F."/>
            <person name="Foster J.M."/>
            <person name="Ganatra M."/>
            <person name="Gregory W.F."/>
            <person name="Johnson N.M."/>
            <person name="Jin J."/>
            <person name="Komuniecki R."/>
            <person name="Korf I."/>
            <person name="Kumar S."/>
            <person name="Laney S."/>
            <person name="Li B.W."/>
            <person name="Li W."/>
            <person name="Lindblom T.H."/>
            <person name="Lustigman S."/>
            <person name="Ma D."/>
            <person name="Maina C.V."/>
            <person name="Martin D.M."/>
            <person name="McCarter J.P."/>
            <person name="McReynolds L."/>
            <person name="Mitreva M."/>
            <person name="Nutman T.B."/>
            <person name="Parkinson J."/>
            <person name="Peregrin-Alvarez J.M."/>
            <person name="Poole C."/>
            <person name="Ren Q."/>
            <person name="Saunders L."/>
            <person name="Sluder A.E."/>
            <person name="Smith K."/>
            <person name="Stanke M."/>
            <person name="Unnasch T.R."/>
            <person name="Ware J."/>
            <person name="Wei A.D."/>
            <person name="Weil G."/>
            <person name="Williams D.J."/>
            <person name="Zhang Y."/>
            <person name="Williams S.A."/>
            <person name="Fraser-Liggett C."/>
            <person name="Slatko B."/>
            <person name="Blaxter M.L."/>
            <person name="Scott A.L."/>
        </authorList>
    </citation>
    <scope>NUCLEOTIDE SEQUENCE</scope>
    <source>
        <strain evidence="3">FR3</strain>
    </source>
</reference>